<comment type="caution">
    <text evidence="2">The sequence shown here is derived from an EMBL/GenBank/DDBJ whole genome shotgun (WGS) entry which is preliminary data.</text>
</comment>
<dbReference type="EMBL" id="JAZGQO010000010">
    <property type="protein sequence ID" value="KAK6177374.1"/>
    <property type="molecule type" value="Genomic_DNA"/>
</dbReference>
<proteinExistence type="predicted"/>
<dbReference type="AlphaFoldDB" id="A0AAN8PJB0"/>
<dbReference type="GO" id="GO:0051726">
    <property type="term" value="P:regulation of cell cycle"/>
    <property type="evidence" value="ECO:0007669"/>
    <property type="project" value="TreeGrafter"/>
</dbReference>
<dbReference type="CDD" id="cd00022">
    <property type="entry name" value="BIR"/>
    <property type="match status" value="2"/>
</dbReference>
<accession>A0AAN8PJB0</accession>
<dbReference type="PANTHER" id="PTHR10044">
    <property type="entry name" value="INHIBITOR OF APOPTOSIS"/>
    <property type="match status" value="1"/>
</dbReference>
<evidence type="ECO:0000256" key="1">
    <source>
        <dbReference type="SAM" id="MobiDB-lite"/>
    </source>
</evidence>
<evidence type="ECO:0000313" key="3">
    <source>
        <dbReference type="Proteomes" id="UP001347796"/>
    </source>
</evidence>
<dbReference type="SUPFAM" id="SSF57924">
    <property type="entry name" value="Inhibitor of apoptosis (IAP) repeat"/>
    <property type="match status" value="2"/>
</dbReference>
<feature type="region of interest" description="Disordered" evidence="1">
    <location>
        <begin position="321"/>
        <end position="376"/>
    </location>
</feature>
<evidence type="ECO:0000313" key="2">
    <source>
        <dbReference type="EMBL" id="KAK6177374.1"/>
    </source>
</evidence>
<keyword evidence="3" id="KW-1185">Reference proteome</keyword>
<dbReference type="SMART" id="SM00238">
    <property type="entry name" value="BIR"/>
    <property type="match status" value="2"/>
</dbReference>
<gene>
    <name evidence="2" type="ORF">SNE40_015487</name>
</gene>
<protein>
    <submittedName>
        <fullName evidence="2">Uncharacterized protein</fullName>
    </submittedName>
</protein>
<dbReference type="PROSITE" id="PS50143">
    <property type="entry name" value="BIR_REPEAT_2"/>
    <property type="match status" value="2"/>
</dbReference>
<dbReference type="PANTHER" id="PTHR10044:SF139">
    <property type="entry name" value="DEATH-ASSOCIATED INHIBITOR OF APOPTOSIS 2"/>
    <property type="match status" value="1"/>
</dbReference>
<feature type="compositionally biased region" description="Basic and acidic residues" evidence="1">
    <location>
        <begin position="327"/>
        <end position="336"/>
    </location>
</feature>
<feature type="compositionally biased region" description="Polar residues" evidence="1">
    <location>
        <begin position="338"/>
        <end position="353"/>
    </location>
</feature>
<dbReference type="Pfam" id="PF00653">
    <property type="entry name" value="BIR"/>
    <property type="match status" value="2"/>
</dbReference>
<organism evidence="2 3">
    <name type="scientific">Patella caerulea</name>
    <name type="common">Rayed Mediterranean limpet</name>
    <dbReference type="NCBI Taxonomy" id="87958"/>
    <lineage>
        <taxon>Eukaryota</taxon>
        <taxon>Metazoa</taxon>
        <taxon>Spiralia</taxon>
        <taxon>Lophotrochozoa</taxon>
        <taxon>Mollusca</taxon>
        <taxon>Gastropoda</taxon>
        <taxon>Patellogastropoda</taxon>
        <taxon>Patelloidea</taxon>
        <taxon>Patellidae</taxon>
        <taxon>Patella</taxon>
    </lineage>
</organism>
<reference evidence="2 3" key="1">
    <citation type="submission" date="2024-01" db="EMBL/GenBank/DDBJ databases">
        <title>The genome of the rayed Mediterranean limpet Patella caerulea (Linnaeus, 1758).</title>
        <authorList>
            <person name="Anh-Thu Weber A."/>
            <person name="Halstead-Nussloch G."/>
        </authorList>
    </citation>
    <scope>NUCLEOTIDE SEQUENCE [LARGE SCALE GENOMIC DNA]</scope>
    <source>
        <strain evidence="2">AATW-2023a</strain>
        <tissue evidence="2">Whole specimen</tissue>
    </source>
</reference>
<dbReference type="GO" id="GO:0005737">
    <property type="term" value="C:cytoplasm"/>
    <property type="evidence" value="ECO:0007669"/>
    <property type="project" value="TreeGrafter"/>
</dbReference>
<name>A0AAN8PJB0_PATCE</name>
<dbReference type="GO" id="GO:0005634">
    <property type="term" value="C:nucleus"/>
    <property type="evidence" value="ECO:0007669"/>
    <property type="project" value="TreeGrafter"/>
</dbReference>
<dbReference type="InterPro" id="IPR001370">
    <property type="entry name" value="BIR_rpt"/>
</dbReference>
<sequence>MEAQKRPVQESNSDSSTQLCCSGTSSTKLAESAKLRMDTFTSWPHALPTPQSLCSVGFYYTGYHNGDEVRCSYCLRAVKNWSRTRIPFMEHYCAEQECPFVQKFREVVSTLPSMMDYSVHNPYYSQLINRERSFAGKESIFIPNTCTLALAKAGFYYQGPGDIVHCFCCHIELKNWERHDIPLGEHYKWSPDCLFLYTLLRKISQVIEIKKVDSYNPEPMGVRNSYQPWPTRVPLPENGPGEELVHSITNYRRQLGNSKTKSGSLTTLLASPKVQKVMCRTLSKSMVRQIVQKYVLSYPNDEWTPEELLLAVRVAEDYPKITSNEPVPERFQDGQESHGLSTRVNSDDQSTASLPCGHQFNNQRDDQDCPFCKSNQ</sequence>
<dbReference type="InterPro" id="IPR050784">
    <property type="entry name" value="IAP"/>
</dbReference>
<feature type="region of interest" description="Disordered" evidence="1">
    <location>
        <begin position="1"/>
        <end position="23"/>
    </location>
</feature>
<dbReference type="Proteomes" id="UP001347796">
    <property type="component" value="Unassembled WGS sequence"/>
</dbReference>
<feature type="compositionally biased region" description="Polar residues" evidence="1">
    <location>
        <begin position="9"/>
        <end position="23"/>
    </location>
</feature>
<dbReference type="Gene3D" id="1.10.1170.10">
    <property type="entry name" value="Inhibitor Of Apoptosis Protein (2mihbC-IAP-1), Chain A"/>
    <property type="match status" value="2"/>
</dbReference>